<dbReference type="SUPFAM" id="SSF56784">
    <property type="entry name" value="HAD-like"/>
    <property type="match status" value="2"/>
</dbReference>
<organism evidence="1 2">
    <name type="scientific">Angiostrongylus cantonensis</name>
    <name type="common">Rat lungworm</name>
    <dbReference type="NCBI Taxonomy" id="6313"/>
    <lineage>
        <taxon>Eukaryota</taxon>
        <taxon>Metazoa</taxon>
        <taxon>Ecdysozoa</taxon>
        <taxon>Nematoda</taxon>
        <taxon>Chromadorea</taxon>
        <taxon>Rhabditida</taxon>
        <taxon>Rhabditina</taxon>
        <taxon>Rhabditomorpha</taxon>
        <taxon>Strongyloidea</taxon>
        <taxon>Metastrongylidae</taxon>
        <taxon>Angiostrongylus</taxon>
    </lineage>
</organism>
<dbReference type="FunFam" id="3.40.50.1000:FF:000055">
    <property type="entry name" value="Haloacid dehalogenase-like hydrolase family protein"/>
    <property type="match status" value="1"/>
</dbReference>
<dbReference type="SFLD" id="SFLDG01129">
    <property type="entry name" value="C1.5:_HAD__Beta-PGM__Phosphata"/>
    <property type="match status" value="1"/>
</dbReference>
<keyword evidence="1" id="KW-1185">Reference proteome</keyword>
<reference evidence="2" key="2">
    <citation type="submission" date="2017-02" db="UniProtKB">
        <authorList>
            <consortium name="WormBaseParasite"/>
        </authorList>
    </citation>
    <scope>IDENTIFICATION</scope>
</reference>
<dbReference type="InterPro" id="IPR023214">
    <property type="entry name" value="HAD_sf"/>
</dbReference>
<sequence length="425" mass="47935">MVAIKPTISHVIFDFDGLLVDTEPSYTLANQAMLSRFGREFTMDMKASEYSYFLETVGIADRVTPEEYAVDYHEILAKMFEKCDSLPGAENLVRHLAKNGIPMAICTGSCSRTFFQKAENHRDWIDLIPIHVCTGDDDSIKRGKPHPDAFLETMKRFSIPPTHPSHVLVFEDAPNGVKAALEAGMRCVMVPDEMFREKAEALRPDKVLSTLEEFVPEEFGLPPMAVTHVVFDFDGLLVDTEACYTKANEVILEKYGRSFTPELNSTEYLTQYDTILAEMFLKCKAMPGAERLVRHFHKKGIPQAICSGSRGSTFGPRREPHKEWLDLIPLKVFCGDEPDIKRGKPYPDPYLAAMNKRDSPNGGRSAKAAGMKCVMVPNEKFRKEALEIGSAFLRIPQNIIYYSVTQVLDSLLEFRPEEYGLPPFD</sequence>
<reference evidence="1" key="1">
    <citation type="submission" date="2012-09" db="EMBL/GenBank/DDBJ databases">
        <authorList>
            <person name="Martin A.A."/>
        </authorList>
    </citation>
    <scope>NUCLEOTIDE SEQUENCE</scope>
</reference>
<dbReference type="AlphaFoldDB" id="A0A0K0DHC6"/>
<dbReference type="Gene3D" id="1.10.150.240">
    <property type="entry name" value="Putative phosphatase, domain 2"/>
    <property type="match status" value="1"/>
</dbReference>
<dbReference type="InterPro" id="IPR023198">
    <property type="entry name" value="PGP-like_dom2"/>
</dbReference>
<dbReference type="SFLD" id="SFLDS00003">
    <property type="entry name" value="Haloacid_Dehalogenase"/>
    <property type="match status" value="1"/>
</dbReference>
<dbReference type="Proteomes" id="UP000035642">
    <property type="component" value="Unassembled WGS sequence"/>
</dbReference>
<dbReference type="Pfam" id="PF00702">
    <property type="entry name" value="Hydrolase"/>
    <property type="match status" value="2"/>
</dbReference>
<dbReference type="PANTHER" id="PTHR18901">
    <property type="entry name" value="2-DEOXYGLUCOSE-6-PHOSPHATE PHOSPHATASE 2"/>
    <property type="match status" value="1"/>
</dbReference>
<dbReference type="WBParaSite" id="ACAC_0001057701-mRNA-1">
    <property type="protein sequence ID" value="ACAC_0001057701-mRNA-1"/>
    <property type="gene ID" value="ACAC_0001057701"/>
</dbReference>
<name>A0A0K0DHC6_ANGCA</name>
<dbReference type="GO" id="GO:0016791">
    <property type="term" value="F:phosphatase activity"/>
    <property type="evidence" value="ECO:0007669"/>
    <property type="project" value="TreeGrafter"/>
</dbReference>
<evidence type="ECO:0000313" key="1">
    <source>
        <dbReference type="Proteomes" id="UP000035642"/>
    </source>
</evidence>
<proteinExistence type="predicted"/>
<protein>
    <submittedName>
        <fullName evidence="2">Pseudouridine-5'-monophosphatase</fullName>
    </submittedName>
</protein>
<dbReference type="STRING" id="6313.A0A0K0DHC6"/>
<dbReference type="PANTHER" id="PTHR18901:SF38">
    <property type="entry name" value="PSEUDOURIDINE-5'-PHOSPHATASE"/>
    <property type="match status" value="1"/>
</dbReference>
<dbReference type="Gene3D" id="3.40.50.1000">
    <property type="entry name" value="HAD superfamily/HAD-like"/>
    <property type="match status" value="2"/>
</dbReference>
<dbReference type="InterPro" id="IPR036412">
    <property type="entry name" value="HAD-like_sf"/>
</dbReference>
<accession>A0A0K0DHC6</accession>
<evidence type="ECO:0000313" key="2">
    <source>
        <dbReference type="WBParaSite" id="ACAC_0001057701-mRNA-1"/>
    </source>
</evidence>
<dbReference type="InterPro" id="IPR006439">
    <property type="entry name" value="HAD-SF_hydro_IA"/>
</dbReference>
<dbReference type="NCBIfam" id="TIGR01509">
    <property type="entry name" value="HAD-SF-IA-v3"/>
    <property type="match status" value="1"/>
</dbReference>